<evidence type="ECO:0000259" key="3">
    <source>
        <dbReference type="Pfam" id="PF07969"/>
    </source>
</evidence>
<dbReference type="EMBL" id="SOZD01000003">
    <property type="protein sequence ID" value="TFF23223.1"/>
    <property type="molecule type" value="Genomic_DNA"/>
</dbReference>
<dbReference type="NCBIfam" id="NF005759">
    <property type="entry name" value="PRK07583.1"/>
    <property type="match status" value="1"/>
</dbReference>
<protein>
    <submittedName>
        <fullName evidence="4">Cytosine deaminase</fullName>
        <ecNumber evidence="4">3.5.4.1</ecNumber>
    </submittedName>
</protein>
<evidence type="ECO:0000313" key="4">
    <source>
        <dbReference type="EMBL" id="TFF23223.1"/>
    </source>
</evidence>
<dbReference type="PANTHER" id="PTHR32027">
    <property type="entry name" value="CYTOSINE DEAMINASE"/>
    <property type="match status" value="1"/>
</dbReference>
<dbReference type="InterPro" id="IPR052349">
    <property type="entry name" value="Metallo-hydrolase_Enzymes"/>
</dbReference>
<dbReference type="RefSeq" id="WP_134762328.1">
    <property type="nucleotide sequence ID" value="NZ_SOZD01000003.1"/>
</dbReference>
<dbReference type="SUPFAM" id="SSF51338">
    <property type="entry name" value="Composite domain of metallo-dependent hydrolases"/>
    <property type="match status" value="1"/>
</dbReference>
<dbReference type="GO" id="GO:0006209">
    <property type="term" value="P:cytosine catabolic process"/>
    <property type="evidence" value="ECO:0007669"/>
    <property type="project" value="TreeGrafter"/>
</dbReference>
<keyword evidence="1" id="KW-0479">Metal-binding</keyword>
<dbReference type="InterPro" id="IPR011059">
    <property type="entry name" value="Metal-dep_hydrolase_composite"/>
</dbReference>
<dbReference type="AlphaFoldDB" id="A0A4Y8RM74"/>
<organism evidence="4 5">
    <name type="scientific">Jiella endophytica</name>
    <dbReference type="NCBI Taxonomy" id="2558362"/>
    <lineage>
        <taxon>Bacteria</taxon>
        <taxon>Pseudomonadati</taxon>
        <taxon>Pseudomonadota</taxon>
        <taxon>Alphaproteobacteria</taxon>
        <taxon>Hyphomicrobiales</taxon>
        <taxon>Aurantimonadaceae</taxon>
        <taxon>Jiella</taxon>
    </lineage>
</organism>
<comment type="caution">
    <text evidence="4">The sequence shown here is derived from an EMBL/GenBank/DDBJ whole genome shotgun (WGS) entry which is preliminary data.</text>
</comment>
<dbReference type="Gene3D" id="2.30.40.10">
    <property type="entry name" value="Urease, subunit C, domain 1"/>
    <property type="match status" value="1"/>
</dbReference>
<dbReference type="Gene3D" id="3.20.20.140">
    <property type="entry name" value="Metal-dependent hydrolases"/>
    <property type="match status" value="1"/>
</dbReference>
<dbReference type="Proteomes" id="UP000298179">
    <property type="component" value="Unassembled WGS sequence"/>
</dbReference>
<dbReference type="GO" id="GO:0004131">
    <property type="term" value="F:cytosine deaminase activity"/>
    <property type="evidence" value="ECO:0007669"/>
    <property type="project" value="UniProtKB-EC"/>
</dbReference>
<proteinExistence type="predicted"/>
<accession>A0A4Y8RM74</accession>
<reference evidence="4 5" key="1">
    <citation type="submission" date="2019-03" db="EMBL/GenBank/DDBJ databases">
        <title>Jiella endophytica sp. nov., a novel endophytic bacterium isolated from root of Ficus microcarpa Linn. f.</title>
        <authorList>
            <person name="Tuo L."/>
        </authorList>
    </citation>
    <scope>NUCLEOTIDE SEQUENCE [LARGE SCALE GENOMIC DNA]</scope>
    <source>
        <strain evidence="4 5">CBS5Q-3</strain>
    </source>
</reference>
<dbReference type="OrthoDB" id="9815027at2"/>
<dbReference type="GO" id="GO:0035888">
    <property type="term" value="F:isoguanine deaminase activity"/>
    <property type="evidence" value="ECO:0007669"/>
    <property type="project" value="TreeGrafter"/>
</dbReference>
<evidence type="ECO:0000256" key="1">
    <source>
        <dbReference type="ARBA" id="ARBA00022723"/>
    </source>
</evidence>
<dbReference type="FunFam" id="3.20.20.140:FF:000019">
    <property type="entry name" value="Cytosine deaminase"/>
    <property type="match status" value="1"/>
</dbReference>
<evidence type="ECO:0000256" key="2">
    <source>
        <dbReference type="ARBA" id="ARBA00022801"/>
    </source>
</evidence>
<name>A0A4Y8RM74_9HYPH</name>
<dbReference type="GO" id="GO:0046872">
    <property type="term" value="F:metal ion binding"/>
    <property type="evidence" value="ECO:0007669"/>
    <property type="project" value="UniProtKB-KW"/>
</dbReference>
<feature type="domain" description="Amidohydrolase 3" evidence="3">
    <location>
        <begin position="200"/>
        <end position="421"/>
    </location>
</feature>
<dbReference type="EC" id="3.5.4.1" evidence="4"/>
<keyword evidence="2 4" id="KW-0378">Hydrolase</keyword>
<dbReference type="SUPFAM" id="SSF51556">
    <property type="entry name" value="Metallo-dependent hydrolases"/>
    <property type="match status" value="1"/>
</dbReference>
<dbReference type="CDD" id="cd01293">
    <property type="entry name" value="Bact_CD"/>
    <property type="match status" value="1"/>
</dbReference>
<dbReference type="InterPro" id="IPR013108">
    <property type="entry name" value="Amidohydro_3"/>
</dbReference>
<keyword evidence="5" id="KW-1185">Reference proteome</keyword>
<gene>
    <name evidence="4" type="ORF">E3C22_12395</name>
</gene>
<evidence type="ECO:0000313" key="5">
    <source>
        <dbReference type="Proteomes" id="UP000298179"/>
    </source>
</evidence>
<sequence length="442" mass="47494">MSIIEEAAGGERRLRSATLPQALTPAGGTGLNLVDIDISDGRIAAIAPAGTLPERPGAALHDCDGGLVFPAFIDLHTHLDKGHIWPRKPNPDGSFMSALNAVMADREASWSAADVERRMDFALRCAYAHGTAAIRTHIDSAPPQHEISWPVLGAMRERWAGRIELQGVALLGPDHLLDPGLLERVASTARAAGGRLGGAISVFDRAREAIAAAVEAAGRHGLDLDLHIDESEETASRSLAILAETVIETGFSGKVVAGHCCSLAVHDETFARETIERVAEAGIAIVSLPMCNLYLQDRHGENGPRTPRWRGVTLVNELRAAGVAVSLASDNTRDPFYAYGDLDGLEVLREAARIAHLDHPADEAFSWARAVTSTPSEVGEFSWRGEIAVGAPADCILFRARSWTELMARPQSDRIVLRAGRPIDRTLPDYRELDNLMGAPQP</sequence>
<dbReference type="PANTHER" id="PTHR32027:SF0">
    <property type="entry name" value="CYTOSINE DEAMINASE"/>
    <property type="match status" value="1"/>
</dbReference>
<dbReference type="InterPro" id="IPR032466">
    <property type="entry name" value="Metal_Hydrolase"/>
</dbReference>
<dbReference type="Pfam" id="PF07969">
    <property type="entry name" value="Amidohydro_3"/>
    <property type="match status" value="1"/>
</dbReference>